<feature type="compositionally biased region" description="Basic and acidic residues" evidence="1">
    <location>
        <begin position="394"/>
        <end position="407"/>
    </location>
</feature>
<dbReference type="RefSeq" id="XP_047778502.1">
    <property type="nucleotide sequence ID" value="XM_047927495.1"/>
</dbReference>
<feature type="compositionally biased region" description="Polar residues" evidence="1">
    <location>
        <begin position="257"/>
        <end position="268"/>
    </location>
</feature>
<feature type="domain" description="DUF6532" evidence="2">
    <location>
        <begin position="514"/>
        <end position="708"/>
    </location>
</feature>
<comment type="caution">
    <text evidence="3">The sequence shown here is derived from an EMBL/GenBank/DDBJ whole genome shotgun (WGS) entry which is preliminary data.</text>
</comment>
<sequence length="755" mass="83447">MSSVRNVTRSRIGQQSRVDLVDTEGRNQPDDTQIDEADDEQCTSQRPTRLASQAAPKAWASMVPKKRAGSTNGGKATQPQPRKKVEKVGNTDEIQSRVKVQEKRKRADSASVKSAKDLASEKTAAPRLKSTNSEIERRPQQKKAKVGNLRPANFNENAPSNKRPPRAAVINDASDSDSPSPPPPPPRPRTSRSSQATRSQLQPSAAATRGIEDGLDDDGEVVDHDEAEYEQEGELEGDEEAESREQCVDFEAERVTITGSSNSRSTTAREAPDSADDVPSPRPPRFRSKSSRSSSVVSYYNSEPPATDDDFLMHGADVDEDEAQAAHSDYDRVYDEPVAYSSDPAIGGDADDLDEDEIPEVVSRGQRQVRKRYRAVKLHDISDPKLHVQLTQKQQDKLKSEMPEIRRATQGTAKTKKTKKQAQTHHSGSASVSSKMHDNIKWLPRSNITVIKLPKSTKMGKKAQDGEVQQVMSHAYTLGEQMMVFGRAEDRELDITIDALNTMVTPMDKIGLDRIAYDALVQSADTLGYGGEGDIAHRLEDGSFEDYTRPLMTDVARRVSMARTGIRKAIAFVVEHEFKLTIKSGNVPAVPDKMELLKEMNYIYPWTPTGGFDGRAPYESEMIKSVIRSGFFTNAVYLGIGLQSVVLCPSSLASKPSEYEVPRELVSLAMTAVESVIHEHSLRLGKALEFGAASAPAYREHMVRLADFRQQKPKRYHRVMHNIFKAVTTGHALHSGTHGGSTSMNWDNIPDDDSE</sequence>
<organism evidence="3 4">
    <name type="scientific">Rhodofomes roseus</name>
    <dbReference type="NCBI Taxonomy" id="34475"/>
    <lineage>
        <taxon>Eukaryota</taxon>
        <taxon>Fungi</taxon>
        <taxon>Dikarya</taxon>
        <taxon>Basidiomycota</taxon>
        <taxon>Agaricomycotina</taxon>
        <taxon>Agaricomycetes</taxon>
        <taxon>Polyporales</taxon>
        <taxon>Rhodofomes</taxon>
    </lineage>
</organism>
<feature type="compositionally biased region" description="Acidic residues" evidence="1">
    <location>
        <begin position="213"/>
        <end position="242"/>
    </location>
</feature>
<name>A0ABQ8KET1_9APHY</name>
<feature type="region of interest" description="Disordered" evidence="1">
    <location>
        <begin position="394"/>
        <end position="435"/>
    </location>
</feature>
<proteinExistence type="predicted"/>
<feature type="compositionally biased region" description="Low complexity" evidence="1">
    <location>
        <begin position="191"/>
        <end position="200"/>
    </location>
</feature>
<feature type="compositionally biased region" description="Basic and acidic residues" evidence="1">
    <location>
        <begin position="86"/>
        <end position="120"/>
    </location>
</feature>
<feature type="region of interest" description="Disordered" evidence="1">
    <location>
        <begin position="1"/>
        <end position="357"/>
    </location>
</feature>
<dbReference type="GeneID" id="72008227"/>
<feature type="compositionally biased region" description="Basic and acidic residues" evidence="1">
    <location>
        <begin position="243"/>
        <end position="254"/>
    </location>
</feature>
<evidence type="ECO:0000259" key="2">
    <source>
        <dbReference type="Pfam" id="PF20149"/>
    </source>
</evidence>
<dbReference type="EMBL" id="JADCUA010000011">
    <property type="protein sequence ID" value="KAH9836217.1"/>
    <property type="molecule type" value="Genomic_DNA"/>
</dbReference>
<evidence type="ECO:0000313" key="3">
    <source>
        <dbReference type="EMBL" id="KAH9836217.1"/>
    </source>
</evidence>
<feature type="compositionally biased region" description="Acidic residues" evidence="1">
    <location>
        <begin position="32"/>
        <end position="41"/>
    </location>
</feature>
<protein>
    <recommendedName>
        <fullName evidence="2">DUF6532 domain-containing protein</fullName>
    </recommendedName>
</protein>
<dbReference type="Pfam" id="PF20149">
    <property type="entry name" value="DUF6532"/>
    <property type="match status" value="1"/>
</dbReference>
<feature type="compositionally biased region" description="Basic and acidic residues" evidence="1">
    <location>
        <begin position="19"/>
        <end position="29"/>
    </location>
</feature>
<evidence type="ECO:0000256" key="1">
    <source>
        <dbReference type="SAM" id="MobiDB-lite"/>
    </source>
</evidence>
<feature type="compositionally biased region" description="Polar residues" evidence="1">
    <location>
        <begin position="1"/>
        <end position="17"/>
    </location>
</feature>
<feature type="compositionally biased region" description="Polar residues" evidence="1">
    <location>
        <begin position="42"/>
        <end position="51"/>
    </location>
</feature>
<dbReference type="InterPro" id="IPR045341">
    <property type="entry name" value="DUF6532"/>
</dbReference>
<evidence type="ECO:0000313" key="4">
    <source>
        <dbReference type="Proteomes" id="UP000814176"/>
    </source>
</evidence>
<feature type="compositionally biased region" description="Polar residues" evidence="1">
    <location>
        <begin position="69"/>
        <end position="80"/>
    </location>
</feature>
<feature type="region of interest" description="Disordered" evidence="1">
    <location>
        <begin position="734"/>
        <end position="755"/>
    </location>
</feature>
<accession>A0ABQ8KET1</accession>
<feature type="compositionally biased region" description="Basic residues" evidence="1">
    <location>
        <begin position="414"/>
        <end position="423"/>
    </location>
</feature>
<keyword evidence="4" id="KW-1185">Reference proteome</keyword>
<dbReference type="Proteomes" id="UP000814176">
    <property type="component" value="Unassembled WGS sequence"/>
</dbReference>
<reference evidence="3 4" key="1">
    <citation type="journal article" date="2021" name="Environ. Microbiol.">
        <title>Gene family expansions and transcriptome signatures uncover fungal adaptations to wood decay.</title>
        <authorList>
            <person name="Hage H."/>
            <person name="Miyauchi S."/>
            <person name="Viragh M."/>
            <person name="Drula E."/>
            <person name="Min B."/>
            <person name="Chaduli D."/>
            <person name="Navarro D."/>
            <person name="Favel A."/>
            <person name="Norest M."/>
            <person name="Lesage-Meessen L."/>
            <person name="Balint B."/>
            <person name="Merenyi Z."/>
            <person name="de Eugenio L."/>
            <person name="Morin E."/>
            <person name="Martinez A.T."/>
            <person name="Baldrian P."/>
            <person name="Stursova M."/>
            <person name="Martinez M.J."/>
            <person name="Novotny C."/>
            <person name="Magnuson J.K."/>
            <person name="Spatafora J.W."/>
            <person name="Maurice S."/>
            <person name="Pangilinan J."/>
            <person name="Andreopoulos W."/>
            <person name="LaButti K."/>
            <person name="Hundley H."/>
            <person name="Na H."/>
            <person name="Kuo A."/>
            <person name="Barry K."/>
            <person name="Lipzen A."/>
            <person name="Henrissat B."/>
            <person name="Riley R."/>
            <person name="Ahrendt S."/>
            <person name="Nagy L.G."/>
            <person name="Grigoriev I.V."/>
            <person name="Martin F."/>
            <person name="Rosso M.N."/>
        </authorList>
    </citation>
    <scope>NUCLEOTIDE SEQUENCE [LARGE SCALE GENOMIC DNA]</scope>
    <source>
        <strain evidence="3 4">CIRM-BRFM 1785</strain>
    </source>
</reference>
<feature type="compositionally biased region" description="Polar residues" evidence="1">
    <location>
        <begin position="425"/>
        <end position="434"/>
    </location>
</feature>
<feature type="compositionally biased region" description="Pro residues" evidence="1">
    <location>
        <begin position="179"/>
        <end position="188"/>
    </location>
</feature>
<gene>
    <name evidence="3" type="ORF">C8Q71DRAFT_858222</name>
</gene>